<dbReference type="InterPro" id="IPR050147">
    <property type="entry name" value="Ser/Thr_Dehydratase"/>
</dbReference>
<evidence type="ECO:0000256" key="7">
    <source>
        <dbReference type="ARBA" id="ARBA00022605"/>
    </source>
</evidence>
<evidence type="ECO:0000256" key="10">
    <source>
        <dbReference type="ARBA" id="ARBA00023239"/>
    </source>
</evidence>
<keyword evidence="9 13" id="KW-0663">Pyridoxal phosphate</keyword>
<dbReference type="InterPro" id="IPR026260">
    <property type="entry name" value="Thr_Synthase_bac/arc"/>
</dbReference>
<evidence type="ECO:0000256" key="13">
    <source>
        <dbReference type="PIRNR" id="PIRNR038945"/>
    </source>
</evidence>
<comment type="catalytic activity">
    <reaction evidence="11 13">
        <text>O-phospho-L-homoserine + H2O = L-threonine + phosphate</text>
        <dbReference type="Rhea" id="RHEA:10840"/>
        <dbReference type="ChEBI" id="CHEBI:15377"/>
        <dbReference type="ChEBI" id="CHEBI:43474"/>
        <dbReference type="ChEBI" id="CHEBI:57590"/>
        <dbReference type="ChEBI" id="CHEBI:57926"/>
        <dbReference type="EC" id="4.2.3.1"/>
    </reaction>
</comment>
<dbReference type="PIRSF" id="PIRSF038945">
    <property type="entry name" value="Thr_synthase"/>
    <property type="match status" value="1"/>
</dbReference>
<dbReference type="Gene3D" id="3.40.50.1100">
    <property type="match status" value="2"/>
</dbReference>
<protein>
    <recommendedName>
        <fullName evidence="6 12">Threonine synthase</fullName>
        <ecNumber evidence="5 12">4.2.3.1</ecNumber>
    </recommendedName>
</protein>
<dbReference type="PANTHER" id="PTHR48078">
    <property type="entry name" value="THREONINE DEHYDRATASE, MITOCHONDRIAL-RELATED"/>
    <property type="match status" value="1"/>
</dbReference>
<comment type="caution">
    <text evidence="15">The sequence shown here is derived from an EMBL/GenBank/DDBJ whole genome shotgun (WGS) entry which is preliminary data.</text>
</comment>
<evidence type="ECO:0000256" key="9">
    <source>
        <dbReference type="ARBA" id="ARBA00022898"/>
    </source>
</evidence>
<comment type="function">
    <text evidence="2 13">Catalyzes the gamma-elimination of phosphate from L-phosphohomoserine and the beta-addition of water to produce L-threonine.</text>
</comment>
<sequence length="352" mass="37578">MWKGLIQEFAEFLPVTDKTPKLTLQEGNTPLIHLPKLSEKLGIELYVKTEGTNPTGSFKDRGMVMAVAKAKEEGSDTVICASTGNTSAAAAAYAARANMKCIVLIPDGKIAFGKLAQAVMYGAEIYAIQGNFDHALTMVRNISEKLPITLVNSVNPYRIEGQKTAAFEVCEQLGSAPDYLAIPVGNAGNITAYWKGFKEYNEKKQTGLPKIHGFQAEGSAAIVRGEPIENPETIATAIRIGNPASWETAVKAKEESNGKIDSVTDEEIVAAYQLIAREEGVFAEPGSCASIAGLIKHCKAGLIKEGSKVVAVLTGNGLKDPNTAIDVSEIKPIVLPNDEEAFLQQLTGVTVQ</sequence>
<keyword evidence="16" id="KW-1185">Reference proteome</keyword>
<evidence type="ECO:0000256" key="8">
    <source>
        <dbReference type="ARBA" id="ARBA00022697"/>
    </source>
</evidence>
<keyword evidence="10 13" id="KW-0456">Lyase</keyword>
<evidence type="ECO:0000256" key="3">
    <source>
        <dbReference type="ARBA" id="ARBA00004979"/>
    </source>
</evidence>
<dbReference type="PROSITE" id="PS00165">
    <property type="entry name" value="DEHYDRATASE_SER_THR"/>
    <property type="match status" value="1"/>
</dbReference>
<dbReference type="CDD" id="cd01563">
    <property type="entry name" value="Thr-synth_1"/>
    <property type="match status" value="1"/>
</dbReference>
<evidence type="ECO:0000256" key="11">
    <source>
        <dbReference type="ARBA" id="ARBA00049144"/>
    </source>
</evidence>
<comment type="similarity">
    <text evidence="4 13">Belongs to the threonine synthase family.</text>
</comment>
<dbReference type="EC" id="4.2.3.1" evidence="5 12"/>
<keyword evidence="7 13" id="KW-0028">Amino-acid biosynthesis</keyword>
<dbReference type="InterPro" id="IPR004450">
    <property type="entry name" value="Thr_synthase-like"/>
</dbReference>
<dbReference type="InterPro" id="IPR036052">
    <property type="entry name" value="TrpB-like_PALP_sf"/>
</dbReference>
<proteinExistence type="inferred from homology"/>
<dbReference type="Pfam" id="PF00291">
    <property type="entry name" value="PALP"/>
    <property type="match status" value="1"/>
</dbReference>
<accession>A0ABS7UPT5</accession>
<evidence type="ECO:0000256" key="6">
    <source>
        <dbReference type="ARBA" id="ARBA00018679"/>
    </source>
</evidence>
<evidence type="ECO:0000256" key="1">
    <source>
        <dbReference type="ARBA" id="ARBA00001933"/>
    </source>
</evidence>
<evidence type="ECO:0000313" key="15">
    <source>
        <dbReference type="EMBL" id="MBZ5750308.1"/>
    </source>
</evidence>
<comment type="pathway">
    <text evidence="3 13">Amino-acid biosynthesis; L-threonine biosynthesis; L-threonine from L-aspartate: step 5/5.</text>
</comment>
<dbReference type="PANTHER" id="PTHR48078:SF6">
    <property type="entry name" value="L-THREONINE DEHYDRATASE CATABOLIC TDCB"/>
    <property type="match status" value="1"/>
</dbReference>
<evidence type="ECO:0000256" key="12">
    <source>
        <dbReference type="NCBIfam" id="TIGR00260"/>
    </source>
</evidence>
<evidence type="ECO:0000256" key="5">
    <source>
        <dbReference type="ARBA" id="ARBA00013028"/>
    </source>
</evidence>
<dbReference type="Proteomes" id="UP001165287">
    <property type="component" value="Unassembled WGS sequence"/>
</dbReference>
<gene>
    <name evidence="15" type="primary">thrC</name>
    <name evidence="15" type="ORF">K9V48_08610</name>
</gene>
<comment type="cofactor">
    <cofactor evidence="1 13">
        <name>pyridoxal 5'-phosphate</name>
        <dbReference type="ChEBI" id="CHEBI:597326"/>
    </cofactor>
</comment>
<name>A0ABS7UPT5_9BACI</name>
<evidence type="ECO:0000259" key="14">
    <source>
        <dbReference type="Pfam" id="PF00291"/>
    </source>
</evidence>
<keyword evidence="8 13" id="KW-0791">Threonine biosynthesis</keyword>
<feature type="domain" description="Tryptophan synthase beta chain-like PALP" evidence="14">
    <location>
        <begin position="23"/>
        <end position="315"/>
    </location>
</feature>
<evidence type="ECO:0000256" key="2">
    <source>
        <dbReference type="ARBA" id="ARBA00003648"/>
    </source>
</evidence>
<dbReference type="InterPro" id="IPR001926">
    <property type="entry name" value="TrpB-like_PALP"/>
</dbReference>
<dbReference type="RefSeq" id="WP_224138401.1">
    <property type="nucleotide sequence ID" value="NZ_JAIQUM010000013.1"/>
</dbReference>
<evidence type="ECO:0000313" key="16">
    <source>
        <dbReference type="Proteomes" id="UP001165287"/>
    </source>
</evidence>
<dbReference type="InterPro" id="IPR000634">
    <property type="entry name" value="Ser/Thr_deHydtase_PyrdxlP-BS"/>
</dbReference>
<dbReference type="NCBIfam" id="TIGR00260">
    <property type="entry name" value="thrC"/>
    <property type="match status" value="1"/>
</dbReference>
<dbReference type="GO" id="GO:0004795">
    <property type="term" value="F:threonine synthase activity"/>
    <property type="evidence" value="ECO:0007669"/>
    <property type="project" value="UniProtKB-EC"/>
</dbReference>
<evidence type="ECO:0000256" key="4">
    <source>
        <dbReference type="ARBA" id="ARBA00005517"/>
    </source>
</evidence>
<organism evidence="15 16">
    <name type="scientific">Metabacillus rhizolycopersici</name>
    <dbReference type="NCBI Taxonomy" id="2875709"/>
    <lineage>
        <taxon>Bacteria</taxon>
        <taxon>Bacillati</taxon>
        <taxon>Bacillota</taxon>
        <taxon>Bacilli</taxon>
        <taxon>Bacillales</taxon>
        <taxon>Bacillaceae</taxon>
        <taxon>Metabacillus</taxon>
    </lineage>
</organism>
<dbReference type="EMBL" id="JAIQUM010000013">
    <property type="protein sequence ID" value="MBZ5750308.1"/>
    <property type="molecule type" value="Genomic_DNA"/>
</dbReference>
<reference evidence="15" key="1">
    <citation type="submission" date="2024-05" db="EMBL/GenBank/DDBJ databases">
        <title>Metabacillus sp. nov., isolated from the rhizosphere soil of tomato plants.</title>
        <authorList>
            <person name="Ma R."/>
        </authorList>
    </citation>
    <scope>NUCLEOTIDE SEQUENCE</scope>
    <source>
        <strain evidence="15">DBTR6</strain>
    </source>
</reference>
<dbReference type="SUPFAM" id="SSF53686">
    <property type="entry name" value="Tryptophan synthase beta subunit-like PLP-dependent enzymes"/>
    <property type="match status" value="1"/>
</dbReference>